<evidence type="ECO:0000256" key="2">
    <source>
        <dbReference type="ARBA" id="ARBA00004514"/>
    </source>
</evidence>
<sequence length="876" mass="95424">MFGRRKEEKRRVNPGGGLSQFGLLDVPNLNDFGNIGVMREMDNDDDDDGDLEAELMALTAGKSPSRPKRVRPAPVNLDAMVAESLRDIPSDEELSGDENDPDLLNELSALNEDEEEEEEDPVPKPKAEPQATCNTGPSLVAMLEERIKMYREAEGNANMAGETSRARRFGRGIKTLDDLLKRAHAGQVVNEEDIPPPVLTSAGKKSVEPHPSPSPSAPSHPSEELAAPSRPAPPPPVPVRSPPVPPRPPLGVPLPGLVADDQNTSTSPSPAEETSENMTLNMLKERQAQYKQIAVLTKRAGNSDLAIQYVRIAKQFDPVIAALLEGQPVDLSAMPPPPPDSVACSSVSVGQKEDGERQSASEDILALPSSEPAVAAPSNEPEVDIYSAPPAPVTVMEALEQRLSKYRSVEQAARDEGNTSKARRIGRIVKQYETAIKLHSAGKPVPVDELPTPPGFGPIPVEDSGNASSNTKPVEEPESSVARAAPSPAPVAPTLTPAAPTPAPAAPTPTPVAPTVTPAAPTPAPRRKDPASSAPSVSSPPQKVNVRKTPQSRQEKQLAFLVARQKEFRDAALQAKRKGEINQAKEYLRLAKGFDPLIEASHSGLPVDMDTVPVPPDTKVVLESDFDFITVDDCVPGSDAEIFDKLEEDLLKQAKMCLNTRDHFKAIGDVASANRFEQLALHSTKDLNVVRCAHKRSEAIPKFHYETRNFAIVQCCTDLRDSDLELTVIQGISYAVPNPKEVDTYVKFEFPYPAEDPPKDRTPLVKDTNNPEYNATFNLTIHRNSRACQRVFKRHSIKLEVWSRGGFFRSDVLIGTATVKLLPLETKCTIHDSFDLMDGRKSVGGKLEVKVRIRHPILTKQVEQIQEKWLVIDDIK</sequence>
<dbReference type="STRING" id="105785.A0A2J7QEV5"/>
<feature type="compositionally biased region" description="Acidic residues" evidence="13">
    <location>
        <begin position="90"/>
        <end position="103"/>
    </location>
</feature>
<comment type="subcellular location">
    <subcellularLocation>
        <location evidence="9">Apicolateral cell membrane</location>
        <topology evidence="9">Peripheral membrane protein</topology>
        <orientation evidence="9">Cytoplasmic side</orientation>
    </subcellularLocation>
    <subcellularLocation>
        <location evidence="3">Cytoplasm</location>
        <location evidence="3">Cell cortex</location>
    </subcellularLocation>
    <subcellularLocation>
        <location evidence="2">Cytoplasm</location>
        <location evidence="2">Cytosol</location>
    </subcellularLocation>
    <subcellularLocation>
        <location evidence="1">Endosome</location>
    </subcellularLocation>
</comment>
<dbReference type="InParanoid" id="A0A2J7QEV5"/>
<reference evidence="15 16" key="1">
    <citation type="submission" date="2017-12" db="EMBL/GenBank/DDBJ databases">
        <title>Hemimetabolous genomes reveal molecular basis of termite eusociality.</title>
        <authorList>
            <person name="Harrison M.C."/>
            <person name="Jongepier E."/>
            <person name="Robertson H.M."/>
            <person name="Arning N."/>
            <person name="Bitard-Feildel T."/>
            <person name="Chao H."/>
            <person name="Childers C.P."/>
            <person name="Dinh H."/>
            <person name="Doddapaneni H."/>
            <person name="Dugan S."/>
            <person name="Gowin J."/>
            <person name="Greiner C."/>
            <person name="Han Y."/>
            <person name="Hu H."/>
            <person name="Hughes D.S.T."/>
            <person name="Huylmans A.-K."/>
            <person name="Kemena C."/>
            <person name="Kremer L.P.M."/>
            <person name="Lee S.L."/>
            <person name="Lopez-Ezquerra A."/>
            <person name="Mallet L."/>
            <person name="Monroy-Kuhn J.M."/>
            <person name="Moser A."/>
            <person name="Murali S.C."/>
            <person name="Muzny D.M."/>
            <person name="Otani S."/>
            <person name="Piulachs M.-D."/>
            <person name="Poelchau M."/>
            <person name="Qu J."/>
            <person name="Schaub F."/>
            <person name="Wada-Katsumata A."/>
            <person name="Worley K.C."/>
            <person name="Xie Q."/>
            <person name="Ylla G."/>
            <person name="Poulsen M."/>
            <person name="Gibbs R.A."/>
            <person name="Schal C."/>
            <person name="Richards S."/>
            <person name="Belles X."/>
            <person name="Korb J."/>
            <person name="Bornberg-Bauer E."/>
        </authorList>
    </citation>
    <scope>NUCLEOTIDE SEQUENCE [LARGE SCALE GENOMIC DNA]</scope>
    <source>
        <tissue evidence="15">Whole body</tissue>
    </source>
</reference>
<feature type="region of interest" description="Disordered" evidence="13">
    <location>
        <begin position="185"/>
        <end position="280"/>
    </location>
</feature>
<evidence type="ECO:0000256" key="1">
    <source>
        <dbReference type="ARBA" id="ARBA00004177"/>
    </source>
</evidence>
<name>A0A2J7QEV5_9NEOP</name>
<dbReference type="InterPro" id="IPR039725">
    <property type="entry name" value="CC2D1A/B"/>
</dbReference>
<feature type="region of interest" description="Disordered" evidence="13">
    <location>
        <begin position="1"/>
        <end position="22"/>
    </location>
</feature>
<dbReference type="InterPro" id="IPR037772">
    <property type="entry name" value="C2_Freud"/>
</dbReference>
<proteinExistence type="inferred from homology"/>
<keyword evidence="16" id="KW-1185">Reference proteome</keyword>
<dbReference type="Pfam" id="PF21528">
    <property type="entry name" value="CC2D1A-B_DM14"/>
    <property type="match status" value="3"/>
</dbReference>
<dbReference type="PANTHER" id="PTHR13076:SF9">
    <property type="entry name" value="COILED-COIL AND C2 DOMAIN-CONTAINING PROTEIN 1-LIKE"/>
    <property type="match status" value="1"/>
</dbReference>
<dbReference type="SMART" id="SM00239">
    <property type="entry name" value="C2"/>
    <property type="match status" value="1"/>
</dbReference>
<dbReference type="SMART" id="SM00685">
    <property type="entry name" value="DM14"/>
    <property type="match status" value="4"/>
</dbReference>
<dbReference type="EMBL" id="NEVH01015305">
    <property type="protein sequence ID" value="PNF27119.1"/>
    <property type="molecule type" value="Genomic_DNA"/>
</dbReference>
<keyword evidence="7" id="KW-0967">Endosome</keyword>
<evidence type="ECO:0000256" key="4">
    <source>
        <dbReference type="ARBA" id="ARBA00010672"/>
    </source>
</evidence>
<feature type="region of interest" description="Disordered" evidence="13">
    <location>
        <begin position="331"/>
        <end position="359"/>
    </location>
</feature>
<dbReference type="Pfam" id="PF00168">
    <property type="entry name" value="C2"/>
    <property type="match status" value="1"/>
</dbReference>
<dbReference type="Gene3D" id="2.60.40.150">
    <property type="entry name" value="C2 domain"/>
    <property type="match status" value="1"/>
</dbReference>
<evidence type="ECO:0000256" key="6">
    <source>
        <dbReference type="ARBA" id="ARBA00022490"/>
    </source>
</evidence>
<feature type="compositionally biased region" description="Low complexity" evidence="13">
    <location>
        <begin position="481"/>
        <end position="498"/>
    </location>
</feature>
<evidence type="ECO:0000256" key="3">
    <source>
        <dbReference type="ARBA" id="ARBA00004544"/>
    </source>
</evidence>
<dbReference type="EMBL" id="NEVH01015305">
    <property type="protein sequence ID" value="PNF27121.1"/>
    <property type="molecule type" value="Genomic_DNA"/>
</dbReference>
<feature type="region of interest" description="Disordered" evidence="13">
    <location>
        <begin position="81"/>
        <end position="137"/>
    </location>
</feature>
<evidence type="ECO:0000256" key="10">
    <source>
        <dbReference type="ARBA" id="ARBA00064508"/>
    </source>
</evidence>
<dbReference type="GO" id="GO:0001227">
    <property type="term" value="F:DNA-binding transcription repressor activity, RNA polymerase II-specific"/>
    <property type="evidence" value="ECO:0007669"/>
    <property type="project" value="InterPro"/>
</dbReference>
<organism evidence="15 16">
    <name type="scientific">Cryptotermes secundus</name>
    <dbReference type="NCBI Taxonomy" id="105785"/>
    <lineage>
        <taxon>Eukaryota</taxon>
        <taxon>Metazoa</taxon>
        <taxon>Ecdysozoa</taxon>
        <taxon>Arthropoda</taxon>
        <taxon>Hexapoda</taxon>
        <taxon>Insecta</taxon>
        <taxon>Pterygota</taxon>
        <taxon>Neoptera</taxon>
        <taxon>Polyneoptera</taxon>
        <taxon>Dictyoptera</taxon>
        <taxon>Blattodea</taxon>
        <taxon>Blattoidea</taxon>
        <taxon>Termitoidae</taxon>
        <taxon>Kalotermitidae</taxon>
        <taxon>Cryptotermitinae</taxon>
        <taxon>Cryptotermes</taxon>
    </lineage>
</organism>
<feature type="domain" description="C2" evidence="14">
    <location>
        <begin position="704"/>
        <end position="834"/>
    </location>
</feature>
<gene>
    <name evidence="15" type="primary">l(2)gd1_3</name>
    <name evidence="15" type="ORF">B7P43_G08520</name>
</gene>
<feature type="region of interest" description="Disordered" evidence="13">
    <location>
        <begin position="443"/>
        <end position="553"/>
    </location>
</feature>
<evidence type="ECO:0000256" key="8">
    <source>
        <dbReference type="ARBA" id="ARBA00023136"/>
    </source>
</evidence>
<feature type="compositionally biased region" description="Pro residues" evidence="13">
    <location>
        <begin position="230"/>
        <end position="252"/>
    </location>
</feature>
<dbReference type="PANTHER" id="PTHR13076">
    <property type="entry name" value="COILED-COIL AND C2 DOMAIN-CONTAINING PROTEIN 1-LIKE"/>
    <property type="match status" value="1"/>
</dbReference>
<dbReference type="CDD" id="cd08690">
    <property type="entry name" value="C2_Freud-1"/>
    <property type="match status" value="1"/>
</dbReference>
<evidence type="ECO:0000256" key="9">
    <source>
        <dbReference type="ARBA" id="ARBA00060477"/>
    </source>
</evidence>
<dbReference type="FunFam" id="2.60.40.150:FF:000255">
    <property type="entry name" value="Uncharacterized protein, isoform A"/>
    <property type="match status" value="1"/>
</dbReference>
<evidence type="ECO:0000313" key="16">
    <source>
        <dbReference type="Proteomes" id="UP000235965"/>
    </source>
</evidence>
<keyword evidence="6" id="KW-0963">Cytoplasm</keyword>
<dbReference type="PROSITE" id="PS50004">
    <property type="entry name" value="C2"/>
    <property type="match status" value="1"/>
</dbReference>
<dbReference type="GO" id="GO:0005938">
    <property type="term" value="C:cell cortex"/>
    <property type="evidence" value="ECO:0007669"/>
    <property type="project" value="UniProtKB-SubCell"/>
</dbReference>
<feature type="compositionally biased region" description="Basic and acidic residues" evidence="13">
    <location>
        <begin position="1"/>
        <end position="11"/>
    </location>
</feature>
<comment type="similarity">
    <text evidence="4">Belongs to the CC2D1 family.</text>
</comment>
<evidence type="ECO:0000259" key="14">
    <source>
        <dbReference type="PROSITE" id="PS50004"/>
    </source>
</evidence>
<evidence type="ECO:0000256" key="13">
    <source>
        <dbReference type="SAM" id="MobiDB-lite"/>
    </source>
</evidence>
<feature type="compositionally biased region" description="Low complexity" evidence="13">
    <location>
        <begin position="253"/>
        <end position="272"/>
    </location>
</feature>
<feature type="compositionally biased region" description="Acidic residues" evidence="13">
    <location>
        <begin position="111"/>
        <end position="120"/>
    </location>
</feature>
<evidence type="ECO:0000256" key="11">
    <source>
        <dbReference type="ARBA" id="ARBA00070780"/>
    </source>
</evidence>
<keyword evidence="8" id="KW-0472">Membrane</keyword>
<evidence type="ECO:0000256" key="7">
    <source>
        <dbReference type="ARBA" id="ARBA00022753"/>
    </source>
</evidence>
<evidence type="ECO:0000313" key="15">
    <source>
        <dbReference type="EMBL" id="PNF27121.1"/>
    </source>
</evidence>
<dbReference type="SUPFAM" id="SSF49562">
    <property type="entry name" value="C2 domain (Calcium/lipid-binding domain, CaLB)"/>
    <property type="match status" value="1"/>
</dbReference>
<dbReference type="FunCoup" id="A0A2J7QEV5">
    <property type="interactions" value="1099"/>
</dbReference>
<dbReference type="OrthoDB" id="19996at2759"/>
<comment type="caution">
    <text evidence="15">The sequence shown here is derived from an EMBL/GenBank/DDBJ whole genome shotgun (WGS) entry which is preliminary data.</text>
</comment>
<evidence type="ECO:0000256" key="12">
    <source>
        <dbReference type="ARBA" id="ARBA00078474"/>
    </source>
</evidence>
<feature type="compositionally biased region" description="Low complexity" evidence="13">
    <location>
        <begin position="531"/>
        <end position="541"/>
    </location>
</feature>
<dbReference type="Proteomes" id="UP000235965">
    <property type="component" value="Unassembled WGS sequence"/>
</dbReference>
<dbReference type="EMBL" id="NEVH01015305">
    <property type="protein sequence ID" value="PNF27120.1"/>
    <property type="molecule type" value="Genomic_DNA"/>
</dbReference>
<dbReference type="GO" id="GO:0005829">
    <property type="term" value="C:cytosol"/>
    <property type="evidence" value="ECO:0007669"/>
    <property type="project" value="UniProtKB-SubCell"/>
</dbReference>
<comment type="subunit">
    <text evidence="10">Interacts (via DM14 domains 1 and 3) with shrb; the interaction is direct and blocks access to the surface involved in shrb polymerization. This interaction may be required for the ESCRT-III complex role in multivesicular body formation.</text>
</comment>
<dbReference type="GO" id="GO:0005768">
    <property type="term" value="C:endosome"/>
    <property type="evidence" value="ECO:0007669"/>
    <property type="project" value="UniProtKB-SubCell"/>
</dbReference>
<keyword evidence="5" id="KW-1003">Cell membrane</keyword>
<dbReference type="InterPro" id="IPR035892">
    <property type="entry name" value="C2_domain_sf"/>
</dbReference>
<dbReference type="InterPro" id="IPR006608">
    <property type="entry name" value="CC2D1A/B_DM14"/>
</dbReference>
<dbReference type="InterPro" id="IPR000008">
    <property type="entry name" value="C2_dom"/>
</dbReference>
<protein>
    <recommendedName>
        <fullName evidence="11">Coiled-coil and C2 domain-containing protein 1-like</fullName>
    </recommendedName>
    <alternativeName>
        <fullName evidence="12">Lethal (2) giant discs 1 protein</fullName>
    </alternativeName>
</protein>
<evidence type="ECO:0000256" key="5">
    <source>
        <dbReference type="ARBA" id="ARBA00022475"/>
    </source>
</evidence>
<dbReference type="AlphaFoldDB" id="A0A2J7QEV5"/>
<feature type="compositionally biased region" description="Pro residues" evidence="13">
    <location>
        <begin position="499"/>
        <end position="512"/>
    </location>
</feature>
<accession>A0A2J7QEV5</accession>
<feature type="compositionally biased region" description="Low complexity" evidence="13">
    <location>
        <begin position="219"/>
        <end position="229"/>
    </location>
</feature>
<dbReference type="GO" id="GO:0016327">
    <property type="term" value="C:apicolateral plasma membrane"/>
    <property type="evidence" value="ECO:0007669"/>
    <property type="project" value="UniProtKB-SubCell"/>
</dbReference>